<dbReference type="GeneID" id="25908017"/>
<dbReference type="EMBL" id="KQ242198">
    <property type="protein sequence ID" value="KNC80113.1"/>
    <property type="molecule type" value="Genomic_DNA"/>
</dbReference>
<gene>
    <name evidence="2" type="ORF">SARC_07513</name>
</gene>
<feature type="region of interest" description="Disordered" evidence="1">
    <location>
        <begin position="186"/>
        <end position="266"/>
    </location>
</feature>
<evidence type="ECO:0000313" key="3">
    <source>
        <dbReference type="Proteomes" id="UP000054560"/>
    </source>
</evidence>
<keyword evidence="3" id="KW-1185">Reference proteome</keyword>
<protein>
    <submittedName>
        <fullName evidence="2">Uncharacterized protein</fullName>
    </submittedName>
</protein>
<feature type="compositionally biased region" description="Basic and acidic residues" evidence="1">
    <location>
        <begin position="226"/>
        <end position="244"/>
    </location>
</feature>
<dbReference type="Proteomes" id="UP000054560">
    <property type="component" value="Unassembled WGS sequence"/>
</dbReference>
<dbReference type="RefSeq" id="XP_014154015.1">
    <property type="nucleotide sequence ID" value="XM_014298540.1"/>
</dbReference>
<feature type="compositionally biased region" description="Basic and acidic residues" evidence="1">
    <location>
        <begin position="252"/>
        <end position="266"/>
    </location>
</feature>
<accession>A0A0L0FW11</accession>
<organism evidence="2 3">
    <name type="scientific">Sphaeroforma arctica JP610</name>
    <dbReference type="NCBI Taxonomy" id="667725"/>
    <lineage>
        <taxon>Eukaryota</taxon>
        <taxon>Ichthyosporea</taxon>
        <taxon>Ichthyophonida</taxon>
        <taxon>Sphaeroforma</taxon>
    </lineage>
</organism>
<evidence type="ECO:0000256" key="1">
    <source>
        <dbReference type="SAM" id="MobiDB-lite"/>
    </source>
</evidence>
<reference evidence="2 3" key="1">
    <citation type="submission" date="2011-02" db="EMBL/GenBank/DDBJ databases">
        <title>The Genome Sequence of Sphaeroforma arctica JP610.</title>
        <authorList>
            <consortium name="The Broad Institute Genome Sequencing Platform"/>
            <person name="Russ C."/>
            <person name="Cuomo C."/>
            <person name="Young S.K."/>
            <person name="Zeng Q."/>
            <person name="Gargeya S."/>
            <person name="Alvarado L."/>
            <person name="Berlin A."/>
            <person name="Chapman S.B."/>
            <person name="Chen Z."/>
            <person name="Freedman E."/>
            <person name="Gellesch M."/>
            <person name="Goldberg J."/>
            <person name="Griggs A."/>
            <person name="Gujja S."/>
            <person name="Heilman E."/>
            <person name="Heiman D."/>
            <person name="Howarth C."/>
            <person name="Mehta T."/>
            <person name="Neiman D."/>
            <person name="Pearson M."/>
            <person name="Roberts A."/>
            <person name="Saif S."/>
            <person name="Shea T."/>
            <person name="Shenoy N."/>
            <person name="Sisk P."/>
            <person name="Stolte C."/>
            <person name="Sykes S."/>
            <person name="White J."/>
            <person name="Yandava C."/>
            <person name="Burger G."/>
            <person name="Gray M.W."/>
            <person name="Holland P.W.H."/>
            <person name="King N."/>
            <person name="Lang F.B.F."/>
            <person name="Roger A.J."/>
            <person name="Ruiz-Trillo I."/>
            <person name="Haas B."/>
            <person name="Nusbaum C."/>
            <person name="Birren B."/>
        </authorList>
    </citation>
    <scope>NUCLEOTIDE SEQUENCE [LARGE SCALE GENOMIC DNA]</scope>
    <source>
        <strain evidence="2 3">JP610</strain>
    </source>
</reference>
<evidence type="ECO:0000313" key="2">
    <source>
        <dbReference type="EMBL" id="KNC80113.1"/>
    </source>
</evidence>
<dbReference type="AlphaFoldDB" id="A0A0L0FW11"/>
<feature type="compositionally biased region" description="Low complexity" evidence="1">
    <location>
        <begin position="193"/>
        <end position="219"/>
    </location>
</feature>
<sequence>MQHNSTRYHPYIPTIPSAYPREYAQTSNEHLYFEAAEFMNTGLGSRPELHSSMEIASSLCKVCSKTIACAVRCGLCHANVHTTCSEVSRFSEVRCCYTCTRCVSCLQGKNIGFVCDTCQLRVHPLEPCSVKYDDTEGYGASATCSTCAASKAASTLISNDATVRESGAVRTSLVYGQTSSDVACVDSTNETPKASSKSTASKKATKTMTKASTKATTTTSKKKKEKLGAEKERRKGLDMPDPKIRPGTQQTRIEKEANCYEEELKE</sequence>
<proteinExistence type="predicted"/>
<name>A0A0L0FW11_9EUKA</name>